<protein>
    <submittedName>
        <fullName evidence="1">Uncharacterized protein</fullName>
    </submittedName>
</protein>
<proteinExistence type="predicted"/>
<dbReference type="Gene3D" id="2.40.128.380">
    <property type="entry name" value="T3SS negative regulator GrlR"/>
    <property type="match status" value="1"/>
</dbReference>
<dbReference type="RefSeq" id="WP_371394734.1">
    <property type="nucleotide sequence ID" value="NZ_CP163421.1"/>
</dbReference>
<gene>
    <name evidence="1" type="ORF">ACFPB0_02005</name>
</gene>
<comment type="caution">
    <text evidence="1">The sequence shown here is derived from an EMBL/GenBank/DDBJ whole genome shotgun (WGS) entry which is preliminary data.</text>
</comment>
<reference evidence="2" key="1">
    <citation type="journal article" date="2019" name="Int. J. Syst. Evol. Microbiol.">
        <title>The Global Catalogue of Microorganisms (GCM) 10K type strain sequencing project: providing services to taxonomists for standard genome sequencing and annotation.</title>
        <authorList>
            <consortium name="The Broad Institute Genomics Platform"/>
            <consortium name="The Broad Institute Genome Sequencing Center for Infectious Disease"/>
            <person name="Wu L."/>
            <person name="Ma J."/>
        </authorList>
    </citation>
    <scope>NUCLEOTIDE SEQUENCE [LARGE SCALE GENOMIC DNA]</scope>
    <source>
        <strain evidence="2">CCUG 62981</strain>
    </source>
</reference>
<name>A0ABV9N874_9PROT</name>
<dbReference type="Proteomes" id="UP001596024">
    <property type="component" value="Unassembled WGS sequence"/>
</dbReference>
<sequence length="126" mass="14145">MDTQTAKPHFPRSQWIPDGVYVVRFRSPLDQSGGVVTLRNGRATGGDSSYYYDGYLEDGPDGPVARMLFVRHRPETVSVVGDVSRFRVVFDGRTEGELYHLEGRMDRAPGLKLTAVMTRLPVELED</sequence>
<dbReference type="InterPro" id="IPR043019">
    <property type="entry name" value="GrlR_sf"/>
</dbReference>
<evidence type="ECO:0000313" key="2">
    <source>
        <dbReference type="Proteomes" id="UP001596024"/>
    </source>
</evidence>
<dbReference type="EMBL" id="JBHSGQ010000001">
    <property type="protein sequence ID" value="MFC4724056.1"/>
    <property type="molecule type" value="Genomic_DNA"/>
</dbReference>
<evidence type="ECO:0000313" key="1">
    <source>
        <dbReference type="EMBL" id="MFC4724056.1"/>
    </source>
</evidence>
<accession>A0ABV9N874</accession>
<organism evidence="1 2">
    <name type="scientific">Glycocaulis abyssi</name>
    <dbReference type="NCBI Taxonomy" id="1433403"/>
    <lineage>
        <taxon>Bacteria</taxon>
        <taxon>Pseudomonadati</taxon>
        <taxon>Pseudomonadota</taxon>
        <taxon>Alphaproteobacteria</taxon>
        <taxon>Maricaulales</taxon>
        <taxon>Maricaulaceae</taxon>
        <taxon>Glycocaulis</taxon>
    </lineage>
</organism>
<keyword evidence="2" id="KW-1185">Reference proteome</keyword>